<dbReference type="OrthoDB" id="2624594at2"/>
<dbReference type="AlphaFoldDB" id="A0A4Z0GYD3"/>
<accession>A0A4Z0GYD3</accession>
<gene>
    <name evidence="3" type="ORF">E4663_12880</name>
</gene>
<name>A0A4Z0GYD3_9BACI</name>
<dbReference type="InterPro" id="IPR036513">
    <property type="entry name" value="STAS_dom_sf"/>
</dbReference>
<sequence>MKQVDRSFPLPFFVINKNFTIQSFSKEAATLIGERENLLDVFDEESIMKVKDWVTPEIQKAAIEVHLKALDEEEDLLTADLYVKWNNDMYAEVIVMVKDHKLTKITRTLNQLRSRLNHTNFELLEEKEKLEEAVEQNNQLSAPFIVLNEETALVPLFGDITEEKMYTIESQLLKSSQQSEVDQLLFDFTAVGELHRSGVSVLLDVITSLFYMGADIIFIGVQPAQAKQLKEMNLPSEIKFLSSLQMAIQKYCT</sequence>
<dbReference type="Proteomes" id="UP000297982">
    <property type="component" value="Unassembled WGS sequence"/>
</dbReference>
<dbReference type="PANTHER" id="PTHR33745">
    <property type="entry name" value="RSBT ANTAGONIST PROTEIN RSBS-RELATED"/>
    <property type="match status" value="1"/>
</dbReference>
<proteinExistence type="predicted"/>
<dbReference type="EMBL" id="SRJC01000003">
    <property type="protein sequence ID" value="TGB02234.1"/>
    <property type="molecule type" value="Genomic_DNA"/>
</dbReference>
<evidence type="ECO:0000313" key="4">
    <source>
        <dbReference type="Proteomes" id="UP000297982"/>
    </source>
</evidence>
<evidence type="ECO:0000259" key="2">
    <source>
        <dbReference type="PROSITE" id="PS50801"/>
    </source>
</evidence>
<dbReference type="STRING" id="192814.GCA_900166575_03491"/>
<evidence type="ECO:0000256" key="1">
    <source>
        <dbReference type="SAM" id="Coils"/>
    </source>
</evidence>
<dbReference type="SUPFAM" id="SSF52091">
    <property type="entry name" value="SpoIIaa-like"/>
    <property type="match status" value="1"/>
</dbReference>
<feature type="domain" description="STAS" evidence="2">
    <location>
        <begin position="141"/>
        <end position="251"/>
    </location>
</feature>
<keyword evidence="4" id="KW-1185">Reference proteome</keyword>
<dbReference type="CDD" id="cd07041">
    <property type="entry name" value="STAS_RsbR_RsbS_like"/>
    <property type="match status" value="1"/>
</dbReference>
<organism evidence="3 4">
    <name type="scientific">Halobacillus salinus</name>
    <dbReference type="NCBI Taxonomy" id="192814"/>
    <lineage>
        <taxon>Bacteria</taxon>
        <taxon>Bacillati</taxon>
        <taxon>Bacillota</taxon>
        <taxon>Bacilli</taxon>
        <taxon>Bacillales</taxon>
        <taxon>Bacillaceae</taxon>
        <taxon>Halobacillus</taxon>
    </lineage>
</organism>
<dbReference type="RefSeq" id="WP_079478315.1">
    <property type="nucleotide sequence ID" value="NZ_FVYZ01000003.1"/>
</dbReference>
<evidence type="ECO:0000313" key="3">
    <source>
        <dbReference type="EMBL" id="TGB02234.1"/>
    </source>
</evidence>
<keyword evidence="1" id="KW-0175">Coiled coil</keyword>
<dbReference type="InterPro" id="IPR002645">
    <property type="entry name" value="STAS_dom"/>
</dbReference>
<feature type="coiled-coil region" evidence="1">
    <location>
        <begin position="113"/>
        <end position="140"/>
    </location>
</feature>
<protein>
    <submittedName>
        <fullName evidence="3">STAS domain-containing protein</fullName>
    </submittedName>
</protein>
<comment type="caution">
    <text evidence="3">The sequence shown here is derived from an EMBL/GenBank/DDBJ whole genome shotgun (WGS) entry which is preliminary data.</text>
</comment>
<reference evidence="3 4" key="1">
    <citation type="journal article" date="2003" name="Int. J. Syst. Evol. Microbiol.">
        <title>Halobacillus salinus sp. nov., isolated from a salt lake on the coast of the East Sea in Korea.</title>
        <authorList>
            <person name="Yoon J.H."/>
            <person name="Kang K.H."/>
            <person name="Park Y.H."/>
        </authorList>
    </citation>
    <scope>NUCLEOTIDE SEQUENCE [LARGE SCALE GENOMIC DNA]</scope>
    <source>
        <strain evidence="3 4">HSL-3</strain>
    </source>
</reference>
<dbReference type="InterPro" id="IPR051932">
    <property type="entry name" value="Bact_StressResp_Reg"/>
</dbReference>
<dbReference type="PROSITE" id="PS50801">
    <property type="entry name" value="STAS"/>
    <property type="match status" value="1"/>
</dbReference>
<dbReference type="Pfam" id="PF01740">
    <property type="entry name" value="STAS"/>
    <property type="match status" value="1"/>
</dbReference>
<dbReference type="Gene3D" id="3.30.750.24">
    <property type="entry name" value="STAS domain"/>
    <property type="match status" value="1"/>
</dbReference>